<gene>
    <name evidence="1" type="ORF">J4733_10220</name>
</gene>
<dbReference type="EMBL" id="JAGETN010000015">
    <property type="protein sequence ID" value="MBO2025590.1"/>
    <property type="molecule type" value="Genomic_DNA"/>
</dbReference>
<dbReference type="Proteomes" id="UP000664267">
    <property type="component" value="Unassembled WGS sequence"/>
</dbReference>
<comment type="caution">
    <text evidence="1">The sequence shown here is derived from an EMBL/GenBank/DDBJ whole genome shotgun (WGS) entry which is preliminary data.</text>
</comment>
<dbReference type="AlphaFoldDB" id="A0A939SU09"/>
<organism evidence="1 2">
    <name type="scientific">Klebsiella pneumoniae</name>
    <dbReference type="NCBI Taxonomy" id="573"/>
    <lineage>
        <taxon>Bacteria</taxon>
        <taxon>Pseudomonadati</taxon>
        <taxon>Pseudomonadota</taxon>
        <taxon>Gammaproteobacteria</taxon>
        <taxon>Enterobacterales</taxon>
        <taxon>Enterobacteriaceae</taxon>
        <taxon>Klebsiella/Raoultella group</taxon>
        <taxon>Klebsiella</taxon>
        <taxon>Klebsiella pneumoniae complex</taxon>
    </lineage>
</organism>
<proteinExistence type="predicted"/>
<protein>
    <submittedName>
        <fullName evidence="1">Uncharacterized protein</fullName>
    </submittedName>
</protein>
<reference evidence="1" key="1">
    <citation type="submission" date="2021-03" db="EMBL/GenBank/DDBJ databases">
        <title>Molecular epidemiology and mechanisms of colistin and carbapenem resistance in Enterobacteriaceae from clinical isolates, the environment and porcine samples in Pretoria, South Africa.</title>
        <authorList>
            <person name="Bogoshi D."/>
            <person name="Mbelle N.M."/>
            <person name="Naidoo V."/>
            <person name="Osei Sekyere J."/>
        </authorList>
    </citation>
    <scope>NUCLEOTIDE SEQUENCE</scope>
    <source>
        <strain evidence="1">C029</strain>
    </source>
</reference>
<accession>A0A939SU09</accession>
<evidence type="ECO:0000313" key="2">
    <source>
        <dbReference type="Proteomes" id="UP000664267"/>
    </source>
</evidence>
<evidence type="ECO:0000313" key="1">
    <source>
        <dbReference type="EMBL" id="MBO2025590.1"/>
    </source>
</evidence>
<name>A0A939SU09_KLEPN</name>
<sequence>MTRWPGIVLIHSTNETLFYLNGVSIVNHCLQNSQSTASSAAGFTFFDHNLGQPFIRWPKGGPLFGHA</sequence>